<feature type="region of interest" description="Disordered" evidence="1">
    <location>
        <begin position="45"/>
        <end position="81"/>
    </location>
</feature>
<organism evidence="2 3">
    <name type="scientific">Lepidopterella palustris CBS 459.81</name>
    <dbReference type="NCBI Taxonomy" id="1314670"/>
    <lineage>
        <taxon>Eukaryota</taxon>
        <taxon>Fungi</taxon>
        <taxon>Dikarya</taxon>
        <taxon>Ascomycota</taxon>
        <taxon>Pezizomycotina</taxon>
        <taxon>Dothideomycetes</taxon>
        <taxon>Pleosporomycetidae</taxon>
        <taxon>Mytilinidiales</taxon>
        <taxon>Argynnaceae</taxon>
        <taxon>Lepidopterella</taxon>
    </lineage>
</organism>
<feature type="compositionally biased region" description="Polar residues" evidence="1">
    <location>
        <begin position="47"/>
        <end position="57"/>
    </location>
</feature>
<reference evidence="2 3" key="1">
    <citation type="journal article" date="2016" name="Nat. Commun.">
        <title>Ectomycorrhizal ecology is imprinted in the genome of the dominant symbiotic fungus Cenococcum geophilum.</title>
        <authorList>
            <consortium name="DOE Joint Genome Institute"/>
            <person name="Peter M."/>
            <person name="Kohler A."/>
            <person name="Ohm R.A."/>
            <person name="Kuo A."/>
            <person name="Krutzmann J."/>
            <person name="Morin E."/>
            <person name="Arend M."/>
            <person name="Barry K.W."/>
            <person name="Binder M."/>
            <person name="Choi C."/>
            <person name="Clum A."/>
            <person name="Copeland A."/>
            <person name="Grisel N."/>
            <person name="Haridas S."/>
            <person name="Kipfer T."/>
            <person name="LaButti K."/>
            <person name="Lindquist E."/>
            <person name="Lipzen A."/>
            <person name="Maire R."/>
            <person name="Meier B."/>
            <person name="Mihaltcheva S."/>
            <person name="Molinier V."/>
            <person name="Murat C."/>
            <person name="Poggeler S."/>
            <person name="Quandt C.A."/>
            <person name="Sperisen C."/>
            <person name="Tritt A."/>
            <person name="Tisserant E."/>
            <person name="Crous P.W."/>
            <person name="Henrissat B."/>
            <person name="Nehls U."/>
            <person name="Egli S."/>
            <person name="Spatafora J.W."/>
            <person name="Grigoriev I.V."/>
            <person name="Martin F.M."/>
        </authorList>
    </citation>
    <scope>NUCLEOTIDE SEQUENCE [LARGE SCALE GENOMIC DNA]</scope>
    <source>
        <strain evidence="2 3">CBS 459.81</strain>
    </source>
</reference>
<dbReference type="EMBL" id="KV745164">
    <property type="protein sequence ID" value="OCK76973.1"/>
    <property type="molecule type" value="Genomic_DNA"/>
</dbReference>
<dbReference type="Proteomes" id="UP000250266">
    <property type="component" value="Unassembled WGS sequence"/>
</dbReference>
<sequence>MLSAKQSSVSPLLPFHASPLLRLTHPANAAILLGQSGRTIHHIPHRSQASISTTRIQPPSPPSYAPPRNLGSGPPTLPTTPIIQINALVPPNPVPWNLTHNIPRRE</sequence>
<evidence type="ECO:0000313" key="3">
    <source>
        <dbReference type="Proteomes" id="UP000250266"/>
    </source>
</evidence>
<protein>
    <submittedName>
        <fullName evidence="2">Uncharacterized protein</fullName>
    </submittedName>
</protein>
<gene>
    <name evidence="2" type="ORF">K432DRAFT_131945</name>
</gene>
<accession>A0A8E2E469</accession>
<proteinExistence type="predicted"/>
<evidence type="ECO:0000256" key="1">
    <source>
        <dbReference type="SAM" id="MobiDB-lite"/>
    </source>
</evidence>
<dbReference type="AlphaFoldDB" id="A0A8E2E469"/>
<name>A0A8E2E469_9PEZI</name>
<keyword evidence="3" id="KW-1185">Reference proteome</keyword>
<evidence type="ECO:0000313" key="2">
    <source>
        <dbReference type="EMBL" id="OCK76973.1"/>
    </source>
</evidence>